<feature type="transmembrane region" description="Helical" evidence="1">
    <location>
        <begin position="7"/>
        <end position="26"/>
    </location>
</feature>
<keyword evidence="1" id="KW-1133">Transmembrane helix</keyword>
<evidence type="ECO:0000313" key="5">
    <source>
        <dbReference type="Proteomes" id="UP000251835"/>
    </source>
</evidence>
<reference evidence="4 5" key="1">
    <citation type="submission" date="2018-05" db="EMBL/GenBank/DDBJ databases">
        <title>Genomic Encyclopedia of Type Strains, Phase IV (KMG-IV): sequencing the most valuable type-strain genomes for metagenomic binning, comparative biology and taxonomic classification.</title>
        <authorList>
            <person name="Goeker M."/>
        </authorList>
    </citation>
    <scope>NUCLEOTIDE SEQUENCE [LARGE SCALE GENOMIC DNA]</scope>
    <source>
        <strain evidence="4 5">DSM 28579</strain>
    </source>
</reference>
<name>A0A7L4URU4_BALHA</name>
<evidence type="ECO:0000259" key="2">
    <source>
        <dbReference type="Pfam" id="PF09822"/>
    </source>
</evidence>
<dbReference type="Pfam" id="PF09822">
    <property type="entry name" value="ABC_transp_aux"/>
    <property type="match status" value="1"/>
</dbReference>
<dbReference type="Pfam" id="PF23357">
    <property type="entry name" value="DUF7088"/>
    <property type="match status" value="1"/>
</dbReference>
<dbReference type="RefSeq" id="WP_116496026.1">
    <property type="nucleotide sequence ID" value="NZ_QENZ01000003.1"/>
</dbReference>
<gene>
    <name evidence="4" type="ORF">C7377_0819</name>
</gene>
<keyword evidence="5" id="KW-1185">Reference proteome</keyword>
<feature type="transmembrane region" description="Helical" evidence="1">
    <location>
        <begin position="456"/>
        <end position="475"/>
    </location>
</feature>
<feature type="domain" description="DUF7088" evidence="3">
    <location>
        <begin position="34"/>
        <end position="135"/>
    </location>
</feature>
<evidence type="ECO:0000259" key="3">
    <source>
        <dbReference type="Pfam" id="PF23357"/>
    </source>
</evidence>
<dbReference type="Proteomes" id="UP000251835">
    <property type="component" value="Unassembled WGS sequence"/>
</dbReference>
<dbReference type="EMBL" id="QENZ01000003">
    <property type="protein sequence ID" value="PVX52496.1"/>
    <property type="molecule type" value="Genomic_DNA"/>
</dbReference>
<keyword evidence="1" id="KW-0812">Transmembrane</keyword>
<evidence type="ECO:0000313" key="4">
    <source>
        <dbReference type="EMBL" id="PVX52496.1"/>
    </source>
</evidence>
<feature type="domain" description="ABC-type uncharacterised transport system" evidence="2">
    <location>
        <begin position="168"/>
        <end position="407"/>
    </location>
</feature>
<protein>
    <submittedName>
        <fullName evidence="4">Gliding-associated putative ABC transporter substrate-binding component GldG</fullName>
    </submittedName>
</protein>
<evidence type="ECO:0000256" key="1">
    <source>
        <dbReference type="SAM" id="Phobius"/>
    </source>
</evidence>
<sequence>MKLKRRYRLILLISAVVIVNVFVYTYDYKTPSTKEEVYELDEASLRILDLVDDPIIITFYKSDNLNPLEKRLAGNIEKTLQAYKNATDIPIHIEVVNPYESLEVELEATNSGIKPIEIKESNNALRKIFLGLIIQEGNRTEVLPQIMPRMSTEYLVSSSLRKLTEKGRRRIALIQGHGESELSDMSGIEKRLRPNYDLVPVKMQSKIDLSDYESVVIVGPSFKYSDTELDQLDEFLDEGKSIFIALDRVEYDAEENEGYKINTRIEEWLVRKGVIIQSDFIVDNSCSNVRVEPMAPAIAFPYFPQITNFPRHVSTIGVGVVALRFASSIESIDKKGIQFTPLAVTSEVSGKKSLPLSINMKHEWTKADYLFPRQVVAGLLEGRLGANAENDSKIAVISDADVVLGDENLRELDNHLFVANIIDWLSDYSGLASIKHRGIGEESKEPEVEVSAIKKYLNILLPVAIIGLVALFFFYRRKLHVDKLRTSDF</sequence>
<proteinExistence type="predicted"/>
<dbReference type="InterPro" id="IPR055396">
    <property type="entry name" value="DUF7088"/>
</dbReference>
<accession>A0A7L4URU4</accession>
<comment type="caution">
    <text evidence="4">The sequence shown here is derived from an EMBL/GenBank/DDBJ whole genome shotgun (WGS) entry which is preliminary data.</text>
</comment>
<dbReference type="AlphaFoldDB" id="A0A7L4URU4"/>
<dbReference type="InterPro" id="IPR019196">
    <property type="entry name" value="ABC_transp_unknown"/>
</dbReference>
<keyword evidence="1" id="KW-0472">Membrane</keyword>
<organism evidence="4 5">
    <name type="scientific">Balneicella halophila</name>
    <dbReference type="NCBI Taxonomy" id="1537566"/>
    <lineage>
        <taxon>Bacteria</taxon>
        <taxon>Pseudomonadati</taxon>
        <taxon>Bacteroidota</taxon>
        <taxon>Bacteroidia</taxon>
        <taxon>Bacteroidales</taxon>
        <taxon>Balneicellaceae</taxon>
        <taxon>Balneicella</taxon>
    </lineage>
</organism>
<dbReference type="OrthoDB" id="9777219at2"/>